<feature type="compositionally biased region" description="Low complexity" evidence="1">
    <location>
        <begin position="351"/>
        <end position="408"/>
    </location>
</feature>
<dbReference type="EMBL" id="PJRP01000010">
    <property type="protein sequence ID" value="PLP98607.1"/>
    <property type="molecule type" value="Genomic_DNA"/>
</dbReference>
<proteinExistence type="predicted"/>
<evidence type="ECO:0000256" key="1">
    <source>
        <dbReference type="SAM" id="MobiDB-lite"/>
    </source>
</evidence>
<feature type="compositionally biased region" description="Pro residues" evidence="1">
    <location>
        <begin position="327"/>
        <end position="350"/>
    </location>
</feature>
<accession>A0A2N5C8R4</accession>
<comment type="caution">
    <text evidence="2">The sequence shown here is derived from an EMBL/GenBank/DDBJ whole genome shotgun (WGS) entry which is preliminary data.</text>
</comment>
<feature type="region of interest" description="Disordered" evidence="1">
    <location>
        <begin position="218"/>
        <end position="413"/>
    </location>
</feature>
<feature type="compositionally biased region" description="Low complexity" evidence="1">
    <location>
        <begin position="305"/>
        <end position="326"/>
    </location>
</feature>
<dbReference type="RefSeq" id="WP_101683229.1">
    <property type="nucleotide sequence ID" value="NZ_PJRP01000010.1"/>
</dbReference>
<name>A0A2N5C8R4_9BURK</name>
<protein>
    <submittedName>
        <fullName evidence="2">Uncharacterized protein</fullName>
    </submittedName>
</protein>
<dbReference type="AlphaFoldDB" id="A0A2N5C8R4"/>
<feature type="compositionally biased region" description="Pro residues" evidence="1">
    <location>
        <begin position="276"/>
        <end position="288"/>
    </location>
</feature>
<dbReference type="OrthoDB" id="8971228at2"/>
<gene>
    <name evidence="2" type="ORF">CYJ10_20065</name>
</gene>
<evidence type="ECO:0000313" key="2">
    <source>
        <dbReference type="EMBL" id="PLP98607.1"/>
    </source>
</evidence>
<dbReference type="Proteomes" id="UP000234341">
    <property type="component" value="Unassembled WGS sequence"/>
</dbReference>
<sequence length="486" mass="49264">MTTPRPDDRHRDAAERFIAGEDRLSALLRDVPRFEAPASLASAVATAARAVQARMAAEAERDAVRASAPPPAFNAPPTLSDSVLREAARLQTAQAARRDVVFEQVLQGKPADAVLGAPVSAPTEAWLRTQAMQHRDEAAAVASAVPPPARRASAVARWWRSLGVAATAFAVAGLATKIVLSQLDDGTPMTASLSSNVVIADKAGPAVQGEAALASAPALAATPSTSSTPPAQEAQTEGAPSTPGLARTAPPAEPVRRPTTPSPAARKERAREPSPAFAPSPSPAPSTPPVTATAEPVPPTPAAPAAPAILAAPPPMASMQAQADAAPAPPSAPALAPAPAPPPAAAPAPAPGVAADARARRVPQSAFLAAPAAAGLTAESASESAAESAAPAKATAKAAAPVARKSATVTLEDDPASVAMQWRPGRGLHVWSAEPDNAAVRDWVARLWAAMPADARPVAPYGIQRDDALARGQLRIEQGAERPDVR</sequence>
<organism evidence="2 3">
    <name type="scientific">Cupriavidus pauculus</name>
    <dbReference type="NCBI Taxonomy" id="82633"/>
    <lineage>
        <taxon>Bacteria</taxon>
        <taxon>Pseudomonadati</taxon>
        <taxon>Pseudomonadota</taxon>
        <taxon>Betaproteobacteria</taxon>
        <taxon>Burkholderiales</taxon>
        <taxon>Burkholderiaceae</taxon>
        <taxon>Cupriavidus</taxon>
    </lineage>
</organism>
<evidence type="ECO:0000313" key="3">
    <source>
        <dbReference type="Proteomes" id="UP000234341"/>
    </source>
</evidence>
<reference evidence="2 3" key="1">
    <citation type="submission" date="2017-12" db="EMBL/GenBank/DDBJ databases">
        <title>Genome sequence of the active heterotrophic nitrifier-denitrifier, Cupriavidus pauculus UM1.</title>
        <authorList>
            <person name="Putonti C."/>
            <person name="Castignetti D."/>
        </authorList>
    </citation>
    <scope>NUCLEOTIDE SEQUENCE [LARGE SCALE GENOMIC DNA]</scope>
    <source>
        <strain evidence="2 3">UM1</strain>
    </source>
</reference>
<feature type="compositionally biased region" description="Low complexity" evidence="1">
    <location>
        <begin position="218"/>
        <end position="231"/>
    </location>
</feature>